<dbReference type="Proteomes" id="UP000642748">
    <property type="component" value="Unassembled WGS sequence"/>
</dbReference>
<sequence>MRPLRRALGAPRARLYPALATLVVTLIAACTLTAAGLTAGFARDLLLNVGASLALVPPTYLVFAPIFERLRQTAAPIQEHTRLDRTRLTDGIRGSRWMVEMMATFSSVLEEPYRDAFLEALHSALRNGATVRILLLDPASIAVEQRARELDGLDVEKLITANLRQLYGFTQRLDSALLRHLEVRIYDASPSMQLFRWDDKVLISFFPLHHRVAAARQIETYVFNPLGEFAQSRFDELWAADTTRAVEDYVQLLIEVHGMTGTGVTCRVGFVQHLDRMFIDATPLVAHLVKHGIAGQRVRQPAATTAPVLLMSQLDGSPPDQVREISELFATKYGSAPSPDVIVQLFPAAPAPQAPPLPAS</sequence>
<dbReference type="AlphaFoldDB" id="A0A8J3QTF9"/>
<evidence type="ECO:0000313" key="3">
    <source>
        <dbReference type="Proteomes" id="UP000642748"/>
    </source>
</evidence>
<gene>
    <name evidence="2" type="ORF">Raf01_49310</name>
</gene>
<keyword evidence="3" id="KW-1185">Reference proteome</keyword>
<evidence type="ECO:0000256" key="1">
    <source>
        <dbReference type="SAM" id="Phobius"/>
    </source>
</evidence>
<protein>
    <submittedName>
        <fullName evidence="2">Uncharacterized protein</fullName>
    </submittedName>
</protein>
<accession>A0A8J3QTF9</accession>
<dbReference type="PROSITE" id="PS51257">
    <property type="entry name" value="PROKAR_LIPOPROTEIN"/>
    <property type="match status" value="1"/>
</dbReference>
<keyword evidence="1" id="KW-0472">Membrane</keyword>
<proteinExistence type="predicted"/>
<reference evidence="2" key="1">
    <citation type="submission" date="2021-01" db="EMBL/GenBank/DDBJ databases">
        <title>Whole genome shotgun sequence of Rugosimonospora africana NBRC 104875.</title>
        <authorList>
            <person name="Komaki H."/>
            <person name="Tamura T."/>
        </authorList>
    </citation>
    <scope>NUCLEOTIDE SEQUENCE</scope>
    <source>
        <strain evidence="2">NBRC 104875</strain>
    </source>
</reference>
<organism evidence="2 3">
    <name type="scientific">Rugosimonospora africana</name>
    <dbReference type="NCBI Taxonomy" id="556532"/>
    <lineage>
        <taxon>Bacteria</taxon>
        <taxon>Bacillati</taxon>
        <taxon>Actinomycetota</taxon>
        <taxon>Actinomycetes</taxon>
        <taxon>Micromonosporales</taxon>
        <taxon>Micromonosporaceae</taxon>
        <taxon>Rugosimonospora</taxon>
    </lineage>
</organism>
<dbReference type="EMBL" id="BONZ01000045">
    <property type="protein sequence ID" value="GIH16759.1"/>
    <property type="molecule type" value="Genomic_DNA"/>
</dbReference>
<comment type="caution">
    <text evidence="2">The sequence shown here is derived from an EMBL/GenBank/DDBJ whole genome shotgun (WGS) entry which is preliminary data.</text>
</comment>
<feature type="transmembrane region" description="Helical" evidence="1">
    <location>
        <begin position="45"/>
        <end position="63"/>
    </location>
</feature>
<name>A0A8J3QTF9_9ACTN</name>
<keyword evidence="1" id="KW-0812">Transmembrane</keyword>
<keyword evidence="1" id="KW-1133">Transmembrane helix</keyword>
<dbReference type="RefSeq" id="WP_203920321.1">
    <property type="nucleotide sequence ID" value="NZ_BONZ01000045.1"/>
</dbReference>
<evidence type="ECO:0000313" key="2">
    <source>
        <dbReference type="EMBL" id="GIH16759.1"/>
    </source>
</evidence>